<protein>
    <recommendedName>
        <fullName evidence="4">Histone H2A/H2B/H3 domain-containing protein</fullName>
    </recommendedName>
</protein>
<name>A0ABQ7IXR8_9HELO</name>
<evidence type="ECO:0000256" key="1">
    <source>
        <dbReference type="SAM" id="MobiDB-lite"/>
    </source>
</evidence>
<dbReference type="GeneID" id="62229384"/>
<keyword evidence="3" id="KW-1185">Reference proteome</keyword>
<feature type="compositionally biased region" description="Basic residues" evidence="1">
    <location>
        <begin position="1"/>
        <end position="10"/>
    </location>
</feature>
<sequence length="217" mass="24556">MTRVKAKTTMKRTPLPDQRMSTTKKPTIKSPNSKPTAKPRKFKMSAASRMIMSISKDTIVGRVKAQVKKDSNKISKSRGTTVASLGQKSQKGRELPCLELPKPEALLYQDEETVKYYTHYYNYYAPLQELKKGKSMTWKAIHAIYAEHFPDRNFPKTENVISSAASESYHRLCVIVEAENEAVALADATENPEFVFPDEEDDEDDEDDEMALDGQAK</sequence>
<dbReference type="RefSeq" id="XP_038813969.1">
    <property type="nucleotide sequence ID" value="XM_038950230.1"/>
</dbReference>
<evidence type="ECO:0000313" key="2">
    <source>
        <dbReference type="EMBL" id="KAF7936391.1"/>
    </source>
</evidence>
<dbReference type="Proteomes" id="UP000783213">
    <property type="component" value="Unassembled WGS sequence"/>
</dbReference>
<accession>A0ABQ7IXR8</accession>
<gene>
    <name evidence="2" type="ORF">EAE98_002610</name>
</gene>
<feature type="compositionally biased region" description="Polar residues" evidence="1">
    <location>
        <begin position="19"/>
        <end position="35"/>
    </location>
</feature>
<comment type="caution">
    <text evidence="2">The sequence shown here is derived from an EMBL/GenBank/DDBJ whole genome shotgun (WGS) entry which is preliminary data.</text>
</comment>
<dbReference type="EMBL" id="RCSX01000004">
    <property type="protein sequence ID" value="KAF7936391.1"/>
    <property type="molecule type" value="Genomic_DNA"/>
</dbReference>
<evidence type="ECO:0000313" key="3">
    <source>
        <dbReference type="Proteomes" id="UP000783213"/>
    </source>
</evidence>
<reference evidence="2 3" key="1">
    <citation type="journal article" date="2020" name="Genome Biol. Evol.">
        <title>Comparative genomics of Sclerotiniaceae.</title>
        <authorList>
            <person name="Valero Jimenez C.A."/>
            <person name="Steentjes M."/>
            <person name="Scholten O.E."/>
            <person name="Van Kan J.A.L."/>
        </authorList>
    </citation>
    <scope>NUCLEOTIDE SEQUENCE [LARGE SCALE GENOMIC DNA]</scope>
    <source>
        <strain evidence="2 3">B1</strain>
    </source>
</reference>
<evidence type="ECO:0008006" key="4">
    <source>
        <dbReference type="Google" id="ProtNLM"/>
    </source>
</evidence>
<feature type="region of interest" description="Disordered" evidence="1">
    <location>
        <begin position="1"/>
        <end position="44"/>
    </location>
</feature>
<proteinExistence type="predicted"/>
<organism evidence="2 3">
    <name type="scientific">Botrytis deweyae</name>
    <dbReference type="NCBI Taxonomy" id="2478750"/>
    <lineage>
        <taxon>Eukaryota</taxon>
        <taxon>Fungi</taxon>
        <taxon>Dikarya</taxon>
        <taxon>Ascomycota</taxon>
        <taxon>Pezizomycotina</taxon>
        <taxon>Leotiomycetes</taxon>
        <taxon>Helotiales</taxon>
        <taxon>Sclerotiniaceae</taxon>
        <taxon>Botrytis</taxon>
    </lineage>
</organism>
<feature type="compositionally biased region" description="Acidic residues" evidence="1">
    <location>
        <begin position="196"/>
        <end position="211"/>
    </location>
</feature>
<feature type="region of interest" description="Disordered" evidence="1">
    <location>
        <begin position="190"/>
        <end position="217"/>
    </location>
</feature>